<organism evidence="3 4">
    <name type="scientific">Pseudooceanicola antarcticus</name>
    <dbReference type="NCBI Taxonomy" id="1247613"/>
    <lineage>
        <taxon>Bacteria</taxon>
        <taxon>Pseudomonadati</taxon>
        <taxon>Pseudomonadota</taxon>
        <taxon>Alphaproteobacteria</taxon>
        <taxon>Rhodobacterales</taxon>
        <taxon>Paracoccaceae</taxon>
        <taxon>Pseudooceanicola</taxon>
    </lineage>
</organism>
<feature type="transmembrane region" description="Helical" evidence="1">
    <location>
        <begin position="121"/>
        <end position="141"/>
    </location>
</feature>
<dbReference type="OrthoDB" id="4966203at2"/>
<reference evidence="3 4" key="1">
    <citation type="submission" date="2017-09" db="EMBL/GenBank/DDBJ databases">
        <authorList>
            <person name="Ehlers B."/>
            <person name="Leendertz F.H."/>
        </authorList>
    </citation>
    <scope>NUCLEOTIDE SEQUENCE [LARGE SCALE GENOMIC DNA]</scope>
    <source>
        <strain evidence="3 4">CGMCC 1.12662</strain>
    </source>
</reference>
<keyword evidence="1" id="KW-1133">Transmembrane helix</keyword>
<feature type="transmembrane region" description="Helical" evidence="1">
    <location>
        <begin position="31"/>
        <end position="48"/>
    </location>
</feature>
<evidence type="ECO:0000313" key="4">
    <source>
        <dbReference type="Proteomes" id="UP000231655"/>
    </source>
</evidence>
<dbReference type="AlphaFoldDB" id="A0A285IWE5"/>
<keyword evidence="5" id="KW-1185">Reference proteome</keyword>
<dbReference type="EMBL" id="PGTD01000023">
    <property type="protein sequence ID" value="PJE25937.1"/>
    <property type="molecule type" value="Genomic_DNA"/>
</dbReference>
<evidence type="ECO:0000313" key="3">
    <source>
        <dbReference type="EMBL" id="SNY52312.1"/>
    </source>
</evidence>
<dbReference type="EMBL" id="OBEA01000004">
    <property type="protein sequence ID" value="SNY52312.1"/>
    <property type="molecule type" value="Genomic_DNA"/>
</dbReference>
<accession>A0A285IWE5</accession>
<dbReference type="InterPro" id="IPR014509">
    <property type="entry name" value="YjdF-like"/>
</dbReference>
<protein>
    <recommendedName>
        <fullName evidence="6">Membrane protein YjdF</fullName>
    </recommendedName>
</protein>
<evidence type="ECO:0000313" key="5">
    <source>
        <dbReference type="Proteomes" id="UP000231702"/>
    </source>
</evidence>
<feature type="transmembrane region" description="Helical" evidence="1">
    <location>
        <begin position="60"/>
        <end position="78"/>
    </location>
</feature>
<proteinExistence type="predicted"/>
<name>A0A285IWE5_9RHOB</name>
<sequence>MFRELSIVTKLIWLSLLFSIAESLILGRWSLAFIAAMTLTVSMSPFLVARWMHLRVPPSFMAAVVAFIWGTLFLGEVFDFYNRYWWWDVVMHGGSAIGFGMIGFILVFAMFQGDRYAAPPIAIAFFAYAFAVSIGATWEVFEFAMDQIFGLNMQKSGLEDTMWDLIVDHVGAIFGASVGFAYLKGQERGGLTGLIHQFVDRNPRLFRHLKEWQDRHDL</sequence>
<evidence type="ECO:0000256" key="1">
    <source>
        <dbReference type="SAM" id="Phobius"/>
    </source>
</evidence>
<dbReference type="Pfam" id="PF09997">
    <property type="entry name" value="DUF2238"/>
    <property type="match status" value="1"/>
</dbReference>
<feature type="transmembrane region" description="Helical" evidence="1">
    <location>
        <begin position="161"/>
        <end position="183"/>
    </location>
</feature>
<keyword evidence="1" id="KW-0812">Transmembrane</keyword>
<gene>
    <name evidence="2" type="ORF">CVM39_19760</name>
    <name evidence="3" type="ORF">SAMN06297129_2263</name>
</gene>
<feature type="transmembrane region" description="Helical" evidence="1">
    <location>
        <begin position="84"/>
        <end position="109"/>
    </location>
</feature>
<dbReference type="Proteomes" id="UP000231702">
    <property type="component" value="Unassembled WGS sequence"/>
</dbReference>
<evidence type="ECO:0008006" key="6">
    <source>
        <dbReference type="Google" id="ProtNLM"/>
    </source>
</evidence>
<evidence type="ECO:0000313" key="2">
    <source>
        <dbReference type="EMBL" id="PJE25937.1"/>
    </source>
</evidence>
<dbReference type="RefSeq" id="WP_097146009.1">
    <property type="nucleotide sequence ID" value="NZ_OBEA01000004.1"/>
</dbReference>
<reference evidence="2 5" key="2">
    <citation type="journal article" date="2018" name="Int. J. Syst. Evol. Microbiol.">
        <title>Pseudooceanicola lipolyticus sp. nov., a marine alphaproteobacterium, reclassification of Oceanicola flagellatus as Pseudooceanicola flagellatus comb. nov. and emended description of the genus Pseudooceanicola.</title>
        <authorList>
            <person name="Huang M.-M."/>
            <person name="Guo L.-L."/>
            <person name="Wu Y.-H."/>
            <person name="Lai Q.-L."/>
            <person name="Shao Z.-Z."/>
            <person name="Wang C.-S."/>
            <person name="Wu M."/>
            <person name="Xu X.-W."/>
        </authorList>
    </citation>
    <scope>NUCLEOTIDE SEQUENCE [LARGE SCALE GENOMIC DNA]</scope>
    <source>
        <strain evidence="2 5">Ar-45</strain>
    </source>
</reference>
<dbReference type="Proteomes" id="UP000231655">
    <property type="component" value="Unassembled WGS sequence"/>
</dbReference>
<keyword evidence="1" id="KW-0472">Membrane</keyword>